<evidence type="ECO:0000313" key="4">
    <source>
        <dbReference type="Proteomes" id="UP000195402"/>
    </source>
</evidence>
<evidence type="ECO:0000256" key="2">
    <source>
        <dbReference type="SAM" id="SignalP"/>
    </source>
</evidence>
<comment type="caution">
    <text evidence="3">The sequence shown here is derived from an EMBL/GenBank/DDBJ whole genome shotgun (WGS) entry which is preliminary data.</text>
</comment>
<keyword evidence="1" id="KW-0472">Membrane</keyword>
<dbReference type="STRING" id="56857.A0A200QGW4"/>
<dbReference type="OMA" id="VHANCEY"/>
<dbReference type="AlphaFoldDB" id="A0A200QGW4"/>
<feature type="signal peptide" evidence="2">
    <location>
        <begin position="1"/>
        <end position="25"/>
    </location>
</feature>
<keyword evidence="1" id="KW-1133">Transmembrane helix</keyword>
<name>A0A200QGW4_MACCD</name>
<feature type="transmembrane region" description="Helical" evidence="1">
    <location>
        <begin position="163"/>
        <end position="181"/>
    </location>
</feature>
<evidence type="ECO:0000256" key="1">
    <source>
        <dbReference type="SAM" id="Phobius"/>
    </source>
</evidence>
<dbReference type="InParanoid" id="A0A200QGW4"/>
<reference evidence="3 4" key="1">
    <citation type="journal article" date="2017" name="Mol. Plant">
        <title>The Genome of Medicinal Plant Macleaya cordata Provides New Insights into Benzylisoquinoline Alkaloids Metabolism.</title>
        <authorList>
            <person name="Liu X."/>
            <person name="Liu Y."/>
            <person name="Huang P."/>
            <person name="Ma Y."/>
            <person name="Qing Z."/>
            <person name="Tang Q."/>
            <person name="Cao H."/>
            <person name="Cheng P."/>
            <person name="Zheng Y."/>
            <person name="Yuan Z."/>
            <person name="Zhou Y."/>
            <person name="Liu J."/>
            <person name="Tang Z."/>
            <person name="Zhuo Y."/>
            <person name="Zhang Y."/>
            <person name="Yu L."/>
            <person name="Huang J."/>
            <person name="Yang P."/>
            <person name="Peng Q."/>
            <person name="Zhang J."/>
            <person name="Jiang W."/>
            <person name="Zhang Z."/>
            <person name="Lin K."/>
            <person name="Ro D.K."/>
            <person name="Chen X."/>
            <person name="Xiong X."/>
            <person name="Shang Y."/>
            <person name="Huang S."/>
            <person name="Zeng J."/>
        </authorList>
    </citation>
    <scope>NUCLEOTIDE SEQUENCE [LARGE SCALE GENOMIC DNA]</scope>
    <source>
        <strain evidence="4">cv. BLH2017</strain>
        <tissue evidence="3">Root</tissue>
    </source>
</reference>
<keyword evidence="2" id="KW-0732">Signal</keyword>
<keyword evidence="1" id="KW-0812">Transmembrane</keyword>
<evidence type="ECO:0000313" key="3">
    <source>
        <dbReference type="EMBL" id="OVA09637.1"/>
    </source>
</evidence>
<dbReference type="GO" id="GO:0005783">
    <property type="term" value="C:endoplasmic reticulum"/>
    <property type="evidence" value="ECO:0007669"/>
    <property type="project" value="TreeGrafter"/>
</dbReference>
<dbReference type="PANTHER" id="PTHR12861:SF3">
    <property type="entry name" value="TRANSLOCON-ASSOCIATED PROTEIN SUBUNIT BETA"/>
    <property type="match status" value="1"/>
</dbReference>
<dbReference type="FunCoup" id="A0A200QGW4">
    <property type="interactions" value="2130"/>
</dbReference>
<sequence>MENPKLKALASVLLVAFFLVSSTFASSSDDAPFIVAHKKVSLTRLRSGMERVSVSIDIYNQGSATAYDLSLSDHSWPHHVFDLVGGNFSKSWERLDVGSLVSHSFDLVSQVKGMFHGEPAVIKFRIPTKAALQEAYSTPIQPLDILADRPPEKKFEWRLLGKYGSLVSVISIMVLFVYLIATPSKSSAGKASKKRR</sequence>
<dbReference type="Pfam" id="PF05753">
    <property type="entry name" value="TRAP_beta"/>
    <property type="match status" value="1"/>
</dbReference>
<dbReference type="Proteomes" id="UP000195402">
    <property type="component" value="Unassembled WGS sequence"/>
</dbReference>
<keyword evidence="4" id="KW-1185">Reference proteome</keyword>
<organism evidence="3 4">
    <name type="scientific">Macleaya cordata</name>
    <name type="common">Five-seeded plume-poppy</name>
    <name type="synonym">Bocconia cordata</name>
    <dbReference type="NCBI Taxonomy" id="56857"/>
    <lineage>
        <taxon>Eukaryota</taxon>
        <taxon>Viridiplantae</taxon>
        <taxon>Streptophyta</taxon>
        <taxon>Embryophyta</taxon>
        <taxon>Tracheophyta</taxon>
        <taxon>Spermatophyta</taxon>
        <taxon>Magnoliopsida</taxon>
        <taxon>Ranunculales</taxon>
        <taxon>Papaveraceae</taxon>
        <taxon>Papaveroideae</taxon>
        <taxon>Macleaya</taxon>
    </lineage>
</organism>
<gene>
    <name evidence="3" type="ORF">BVC80_9101g169</name>
</gene>
<proteinExistence type="predicted"/>
<protein>
    <submittedName>
        <fullName evidence="3">Translocon-associated protein subunit beta</fullName>
    </submittedName>
</protein>
<accession>A0A200QGW4</accession>
<feature type="chain" id="PRO_5013369682" evidence="2">
    <location>
        <begin position="26"/>
        <end position="196"/>
    </location>
</feature>
<dbReference type="OrthoDB" id="5860827at2759"/>
<dbReference type="PANTHER" id="PTHR12861">
    <property type="entry name" value="TRANSLOCON-ASSOCIATED PROTEIN, BETA SUBUNIT PRECURSOR TRAP-BETA SIGNAL SEQUENCE RECEPTOR BETA SUBUNIT"/>
    <property type="match status" value="1"/>
</dbReference>
<dbReference type="EMBL" id="MVGT01002051">
    <property type="protein sequence ID" value="OVA09637.1"/>
    <property type="molecule type" value="Genomic_DNA"/>
</dbReference>